<keyword evidence="3" id="KW-1185">Reference proteome</keyword>
<keyword evidence="1" id="KW-1133">Transmembrane helix</keyword>
<feature type="transmembrane region" description="Helical" evidence="1">
    <location>
        <begin position="7"/>
        <end position="27"/>
    </location>
</feature>
<protein>
    <recommendedName>
        <fullName evidence="4">Phage shock protein G</fullName>
    </recommendedName>
</protein>
<dbReference type="Proteomes" id="UP001302696">
    <property type="component" value="Chromosome"/>
</dbReference>
<evidence type="ECO:0000256" key="1">
    <source>
        <dbReference type="SAM" id="Phobius"/>
    </source>
</evidence>
<name>A0ABZ0Q3F7_9LACO</name>
<proteinExistence type="predicted"/>
<evidence type="ECO:0000313" key="3">
    <source>
        <dbReference type="Proteomes" id="UP001302696"/>
    </source>
</evidence>
<keyword evidence="1" id="KW-0472">Membrane</keyword>
<keyword evidence="1" id="KW-0812">Transmembrane</keyword>
<reference evidence="3" key="1">
    <citation type="submission" date="2024-06" db="EMBL/GenBank/DDBJ databases">
        <authorList>
            <person name="Chang H.C."/>
            <person name="Mun S.Y."/>
        </authorList>
    </citation>
    <scope>NUCLEOTIDE SEQUENCE [LARGE SCALE GENOMIC DNA]</scope>
    <source>
        <strain evidence="3">KT1</strain>
    </source>
</reference>
<organism evidence="2 3">
    <name type="scientific">Pediococcus inopinatus</name>
    <dbReference type="NCBI Taxonomy" id="114090"/>
    <lineage>
        <taxon>Bacteria</taxon>
        <taxon>Bacillati</taxon>
        <taxon>Bacillota</taxon>
        <taxon>Bacilli</taxon>
        <taxon>Lactobacillales</taxon>
        <taxon>Lactobacillaceae</taxon>
        <taxon>Pediococcus</taxon>
    </lineage>
</organism>
<evidence type="ECO:0008006" key="4">
    <source>
        <dbReference type="Google" id="ProtNLM"/>
    </source>
</evidence>
<feature type="transmembrane region" description="Helical" evidence="1">
    <location>
        <begin position="33"/>
        <end position="63"/>
    </location>
</feature>
<dbReference type="EMBL" id="CP104778">
    <property type="protein sequence ID" value="WPC21057.1"/>
    <property type="molecule type" value="Genomic_DNA"/>
</dbReference>
<sequence>MISGIIVGILILGFFGWLALFFVTPILKFAVPIAFIIGIIFLIKVALALWIFWVPIVVGLIIFHEVRSKSKKVSKPGINN</sequence>
<dbReference type="RefSeq" id="WP_323707351.1">
    <property type="nucleotide sequence ID" value="NZ_CP104774.1"/>
</dbReference>
<evidence type="ECO:0000313" key="2">
    <source>
        <dbReference type="EMBL" id="WPC21057.1"/>
    </source>
</evidence>
<accession>A0ABZ0Q3F7</accession>
<gene>
    <name evidence="2" type="ORF">N6G96_07105</name>
</gene>